<dbReference type="InterPro" id="IPR036397">
    <property type="entry name" value="RNaseH_sf"/>
</dbReference>
<accession>A0A4T0LT30</accession>
<dbReference type="GO" id="GO:0003676">
    <property type="term" value="F:nucleic acid binding"/>
    <property type="evidence" value="ECO:0007669"/>
    <property type="project" value="InterPro"/>
</dbReference>
<keyword evidence="1" id="KW-0540">Nuclease</keyword>
<evidence type="ECO:0000313" key="5">
    <source>
        <dbReference type="Proteomes" id="UP000310708"/>
    </source>
</evidence>
<dbReference type="EMBL" id="SPRX01000044">
    <property type="protein sequence ID" value="TIC63662.1"/>
    <property type="molecule type" value="Genomic_DNA"/>
</dbReference>
<dbReference type="GO" id="GO:0008408">
    <property type="term" value="F:3'-5' exonuclease activity"/>
    <property type="evidence" value="ECO:0007669"/>
    <property type="project" value="InterPro"/>
</dbReference>
<dbReference type="PANTHER" id="PTHR13620">
    <property type="entry name" value="3-5 EXONUCLEASE"/>
    <property type="match status" value="1"/>
</dbReference>
<protein>
    <submittedName>
        <fullName evidence="4">Ribonuclease H-like protein</fullName>
    </submittedName>
</protein>
<proteinExistence type="predicted"/>
<evidence type="ECO:0000256" key="2">
    <source>
        <dbReference type="ARBA" id="ARBA00022801"/>
    </source>
</evidence>
<dbReference type="SMART" id="SM00474">
    <property type="entry name" value="35EXOc"/>
    <property type="match status" value="1"/>
</dbReference>
<evidence type="ECO:0000313" key="4">
    <source>
        <dbReference type="EMBL" id="TIC63662.1"/>
    </source>
</evidence>
<gene>
    <name evidence="4" type="ORF">E3Q01_03235</name>
</gene>
<comment type="caution">
    <text evidence="4">The sequence shown here is derived from an EMBL/GenBank/DDBJ whole genome shotgun (WGS) entry which is preliminary data.</text>
</comment>
<dbReference type="AlphaFoldDB" id="A0A4T0LT30"/>
<dbReference type="Pfam" id="PF01612">
    <property type="entry name" value="DNA_pol_A_exo1"/>
    <property type="match status" value="1"/>
</dbReference>
<dbReference type="Proteomes" id="UP000310708">
    <property type="component" value="Unassembled WGS sequence"/>
</dbReference>
<dbReference type="CDD" id="cd06141">
    <property type="entry name" value="WRN_exo"/>
    <property type="match status" value="1"/>
</dbReference>
<dbReference type="GO" id="GO:0006139">
    <property type="term" value="P:nucleobase-containing compound metabolic process"/>
    <property type="evidence" value="ECO:0007669"/>
    <property type="project" value="InterPro"/>
</dbReference>
<reference evidence="4 5" key="1">
    <citation type="submission" date="2019-03" db="EMBL/GenBank/DDBJ databases">
        <title>Sequencing 25 genomes of Wallemia mellicola.</title>
        <authorList>
            <person name="Gostincar C."/>
        </authorList>
    </citation>
    <scope>NUCLEOTIDE SEQUENCE [LARGE SCALE GENOMIC DNA]</scope>
    <source>
        <strain evidence="4 5">EXF-757</strain>
    </source>
</reference>
<dbReference type="InterPro" id="IPR051132">
    <property type="entry name" value="3-5_Exonuclease_domain"/>
</dbReference>
<dbReference type="PANTHER" id="PTHR13620:SF104">
    <property type="entry name" value="EXONUCLEASE 3'-5' DOMAIN-CONTAINING PROTEIN 2"/>
    <property type="match status" value="1"/>
</dbReference>
<sequence length="381" mass="44441">MKRVLRRLSNEFIDLTAKKPAQSQPNYRKRTLYTPSVATKQSNTMLPLYSYKHPSSYTTNGMRSPALAYTQSVQEANELIQALRGHVGFDMEWKVDFRKSAKQRRTAIVQLCDDKLILVLHLHHMSEIPNELIKLLTDKQRYKIGVNVSNDGRKFYNDFKIQLNSLLELTYLAKSIHSAELGSNRVLISLDKLTEFLLQERLDKGTERVGDWENKLNWKQIEYSANDVYASYQMFDKLSSQSTETNFDKFLVDKDYDKSSSALQEIPNNDKIISNSGKVIYNRVIRSLTKDNVTLTYLQPRHIKTLKWYFENQQSLDQTRNELRPEKPLARITVILYATEILLLSKKGYSDAMLVKLQNDIEKYLDVSIKKSWYEDYGCLF</sequence>
<organism evidence="4 5">
    <name type="scientific">Wallemia mellicola</name>
    <dbReference type="NCBI Taxonomy" id="1708541"/>
    <lineage>
        <taxon>Eukaryota</taxon>
        <taxon>Fungi</taxon>
        <taxon>Dikarya</taxon>
        <taxon>Basidiomycota</taxon>
        <taxon>Wallemiomycotina</taxon>
        <taxon>Wallemiomycetes</taxon>
        <taxon>Wallemiales</taxon>
        <taxon>Wallemiaceae</taxon>
        <taxon>Wallemia</taxon>
    </lineage>
</organism>
<dbReference type="InterPro" id="IPR012337">
    <property type="entry name" value="RNaseH-like_sf"/>
</dbReference>
<feature type="domain" description="3'-5' exonuclease" evidence="3">
    <location>
        <begin position="67"/>
        <end position="243"/>
    </location>
</feature>
<dbReference type="SUPFAM" id="SSF53098">
    <property type="entry name" value="Ribonuclease H-like"/>
    <property type="match status" value="1"/>
</dbReference>
<evidence type="ECO:0000259" key="3">
    <source>
        <dbReference type="SMART" id="SM00474"/>
    </source>
</evidence>
<dbReference type="GO" id="GO:0005634">
    <property type="term" value="C:nucleus"/>
    <property type="evidence" value="ECO:0007669"/>
    <property type="project" value="TreeGrafter"/>
</dbReference>
<name>A0A4T0LT30_9BASI</name>
<dbReference type="InterPro" id="IPR002562">
    <property type="entry name" value="3'-5'_exonuclease_dom"/>
</dbReference>
<dbReference type="Gene3D" id="3.30.420.10">
    <property type="entry name" value="Ribonuclease H-like superfamily/Ribonuclease H"/>
    <property type="match status" value="1"/>
</dbReference>
<dbReference type="GO" id="GO:0005737">
    <property type="term" value="C:cytoplasm"/>
    <property type="evidence" value="ECO:0007669"/>
    <property type="project" value="TreeGrafter"/>
</dbReference>
<evidence type="ECO:0000256" key="1">
    <source>
        <dbReference type="ARBA" id="ARBA00022722"/>
    </source>
</evidence>
<keyword evidence="2" id="KW-0378">Hydrolase</keyword>